<evidence type="ECO:0000313" key="5">
    <source>
        <dbReference type="Proteomes" id="UP001057998"/>
    </source>
</evidence>
<evidence type="ECO:0000313" key="4">
    <source>
        <dbReference type="EMBL" id="UTV29701.1"/>
    </source>
</evidence>
<dbReference type="Gene3D" id="3.40.630.30">
    <property type="match status" value="1"/>
</dbReference>
<accession>A0ABY5GKM7</accession>
<dbReference type="PANTHER" id="PTHR43072:SF23">
    <property type="entry name" value="UPF0039 PROTEIN C11D3.02C"/>
    <property type="match status" value="1"/>
</dbReference>
<sequence>MIIRKVRDTDMDALVRIYNHYIESTTITFEEDLISSEIMLERVHNIQQSGFPWLVVEMDGQVQGYAYAGSWKPRSAYRYTVEPSIYLAPDIVAKGAGKALYCKLLDTLKTQGIKNVLGVIALPNQASVALHESLGFKKVGEFARVGYKFERWVSVGYWQLEW</sequence>
<protein>
    <submittedName>
        <fullName evidence="4">GNAT family N-acetyltransferase</fullName>
    </submittedName>
</protein>
<gene>
    <name evidence="4" type="ORF">NNL38_22080</name>
</gene>
<evidence type="ECO:0000256" key="2">
    <source>
        <dbReference type="ARBA" id="ARBA00023315"/>
    </source>
</evidence>
<dbReference type="PROSITE" id="PS51186">
    <property type="entry name" value="GNAT"/>
    <property type="match status" value="1"/>
</dbReference>
<keyword evidence="1" id="KW-0808">Transferase</keyword>
<dbReference type="Pfam" id="PF13420">
    <property type="entry name" value="Acetyltransf_4"/>
    <property type="match status" value="1"/>
</dbReference>
<name>A0ABY5GKM7_9GAMM</name>
<organism evidence="4 5">
    <name type="scientific">Photobacterium atrarenae</name>
    <dbReference type="NCBI Taxonomy" id="865757"/>
    <lineage>
        <taxon>Bacteria</taxon>
        <taxon>Pseudomonadati</taxon>
        <taxon>Pseudomonadota</taxon>
        <taxon>Gammaproteobacteria</taxon>
        <taxon>Vibrionales</taxon>
        <taxon>Vibrionaceae</taxon>
        <taxon>Photobacterium</taxon>
    </lineage>
</organism>
<dbReference type="EMBL" id="CP101509">
    <property type="protein sequence ID" value="UTV29701.1"/>
    <property type="molecule type" value="Genomic_DNA"/>
</dbReference>
<dbReference type="InterPro" id="IPR016181">
    <property type="entry name" value="Acyl_CoA_acyltransferase"/>
</dbReference>
<dbReference type="RefSeq" id="WP_255391020.1">
    <property type="nucleotide sequence ID" value="NZ_CP101509.1"/>
</dbReference>
<dbReference type="SUPFAM" id="SSF55729">
    <property type="entry name" value="Acyl-CoA N-acyltransferases (Nat)"/>
    <property type="match status" value="1"/>
</dbReference>
<keyword evidence="5" id="KW-1185">Reference proteome</keyword>
<proteinExistence type="predicted"/>
<feature type="domain" description="N-acetyltransferase" evidence="3">
    <location>
        <begin position="1"/>
        <end position="162"/>
    </location>
</feature>
<dbReference type="InterPro" id="IPR000182">
    <property type="entry name" value="GNAT_dom"/>
</dbReference>
<dbReference type="CDD" id="cd04301">
    <property type="entry name" value="NAT_SF"/>
    <property type="match status" value="1"/>
</dbReference>
<dbReference type="PANTHER" id="PTHR43072">
    <property type="entry name" value="N-ACETYLTRANSFERASE"/>
    <property type="match status" value="1"/>
</dbReference>
<keyword evidence="2" id="KW-0012">Acyltransferase</keyword>
<reference evidence="4" key="1">
    <citation type="submission" date="2022-07" db="EMBL/GenBank/DDBJ databases">
        <title>Genome sequencing of Photobacterium atrarenae GJH2-4.</title>
        <authorList>
            <person name="Park S.-J."/>
        </authorList>
    </citation>
    <scope>NUCLEOTIDE SEQUENCE</scope>
    <source>
        <strain evidence="4">GJH2-4</strain>
    </source>
</reference>
<evidence type="ECO:0000259" key="3">
    <source>
        <dbReference type="PROSITE" id="PS51186"/>
    </source>
</evidence>
<evidence type="ECO:0000256" key="1">
    <source>
        <dbReference type="ARBA" id="ARBA00022679"/>
    </source>
</evidence>
<dbReference type="Proteomes" id="UP001057998">
    <property type="component" value="Chromosome 2"/>
</dbReference>